<keyword evidence="3" id="KW-1185">Reference proteome</keyword>
<dbReference type="AlphaFoldDB" id="F9WT71"/>
<evidence type="ECO:0000256" key="1">
    <source>
        <dbReference type="SAM" id="MobiDB-lite"/>
    </source>
</evidence>
<dbReference type="VEuPathDB" id="TriTrypDB:TvY486_0036340"/>
<dbReference type="EMBL" id="CAEX01006273">
    <property type="protein sequence ID" value="CCD20764.1"/>
    <property type="molecule type" value="Genomic_DNA"/>
</dbReference>
<name>F9WT71_TRYVY</name>
<accession>F9WT71</accession>
<reference evidence="2 3" key="1">
    <citation type="journal article" date="2012" name="Proc. Natl. Acad. Sci. U.S.A.">
        <title>Antigenic diversity is generated by distinct evolutionary mechanisms in African trypanosome species.</title>
        <authorList>
            <person name="Jackson A.P."/>
            <person name="Berry A."/>
            <person name="Aslett M."/>
            <person name="Allison H.C."/>
            <person name="Burton P."/>
            <person name="Vavrova-Anderson J."/>
            <person name="Brown R."/>
            <person name="Browne H."/>
            <person name="Corton N."/>
            <person name="Hauser H."/>
            <person name="Gamble J."/>
            <person name="Gilderthorp R."/>
            <person name="Marcello L."/>
            <person name="McQuillan J."/>
            <person name="Otto T.D."/>
            <person name="Quail M.A."/>
            <person name="Sanders M.J."/>
            <person name="van Tonder A."/>
            <person name="Ginger M.L."/>
            <person name="Field M.C."/>
            <person name="Barry J.D."/>
            <person name="Hertz-Fowler C."/>
            <person name="Berriman M."/>
        </authorList>
    </citation>
    <scope>NUCLEOTIDE SEQUENCE</scope>
    <source>
        <strain evidence="2 3">Y486</strain>
    </source>
</reference>
<protein>
    <submittedName>
        <fullName evidence="2">Uncharacterized protein</fullName>
    </submittedName>
</protein>
<sequence>METQQAVKSAEEIEKNAKKAKKDAVETVVGEVNNKAKELCTAAKKLELFSDQNKKTTEQKKNLSVEISLVSAQLGEAVYNVTEAEKSCQKSSGVVEGAKRYVHAAADVELMHATNASCMSSITSVIDKSKEVVNVIESVNKTMQTAENAQKNAGALLNEESTRLEAAKSNFTEILKSIGVVSSEPVKVCDTDHFKRITPTFENLKTAVPLLRSIKTINVEDVNKRVEKYAALIANASAGADIATSHSREAQENAVNSTKFATEADKTARSVLKQALAKQKERLCNAAAKLKEVNRNATSLRDHASSMKTYATEHWRRAAAAARSAEDAAAQAVAAELYAEKVNKEYQLTTEAVRKTKVEVRHAMKSAAVLLRENEEHLNKISSSFETALRMSPTERATVLLMFAARQLMTAP</sequence>
<evidence type="ECO:0000313" key="2">
    <source>
        <dbReference type="EMBL" id="CCD20764.1"/>
    </source>
</evidence>
<dbReference type="Proteomes" id="UP000009027">
    <property type="component" value="Unassembled WGS sequence"/>
</dbReference>
<proteinExistence type="predicted"/>
<gene>
    <name evidence="2" type="ORF">TvY486_0036340</name>
</gene>
<feature type="region of interest" description="Disordered" evidence="1">
    <location>
        <begin position="1"/>
        <end position="21"/>
    </location>
</feature>
<organism evidence="2 3">
    <name type="scientific">Trypanosoma vivax (strain Y486)</name>
    <dbReference type="NCBI Taxonomy" id="1055687"/>
    <lineage>
        <taxon>Eukaryota</taxon>
        <taxon>Discoba</taxon>
        <taxon>Euglenozoa</taxon>
        <taxon>Kinetoplastea</taxon>
        <taxon>Metakinetoplastina</taxon>
        <taxon>Trypanosomatida</taxon>
        <taxon>Trypanosomatidae</taxon>
        <taxon>Trypanosoma</taxon>
        <taxon>Duttonella</taxon>
    </lineage>
</organism>
<feature type="compositionally biased region" description="Basic and acidic residues" evidence="1">
    <location>
        <begin position="9"/>
        <end position="21"/>
    </location>
</feature>
<evidence type="ECO:0000313" key="3">
    <source>
        <dbReference type="Proteomes" id="UP000009027"/>
    </source>
</evidence>